<organism evidence="2">
    <name type="scientific">hydrothermal vent metagenome</name>
    <dbReference type="NCBI Taxonomy" id="652676"/>
    <lineage>
        <taxon>unclassified sequences</taxon>
        <taxon>metagenomes</taxon>
        <taxon>ecological metagenomes</taxon>
    </lineage>
</organism>
<reference evidence="2" key="1">
    <citation type="submission" date="2018-06" db="EMBL/GenBank/DDBJ databases">
        <authorList>
            <person name="Zhirakovskaya E."/>
        </authorList>
    </citation>
    <scope>NUCLEOTIDE SEQUENCE</scope>
</reference>
<keyword evidence="1" id="KW-1133">Transmembrane helix</keyword>
<evidence type="ECO:0000313" key="2">
    <source>
        <dbReference type="EMBL" id="VAX42057.1"/>
    </source>
</evidence>
<feature type="transmembrane region" description="Helical" evidence="1">
    <location>
        <begin position="12"/>
        <end position="40"/>
    </location>
</feature>
<name>A0A3B1E8U2_9ZZZZ</name>
<sequence length="225" mass="24799">MQQQQRKSMTSGLALALTLSIGALVFVAGCNIVAPAYLLVHGPEKIPQVYALDRERSVVFFLDDREFNIRRAPTRERVAAAAERALLDAKAVDRVLDSRAAMTVVSGEPRGDLLPISEVGRKVGAEVVIYVVPEIFTLSTDGQTFTPMARLRVKVLDAAADTRLWPEEREGYTLEVTATKRQGSLPTDASSIRQAENDFADLVGRRLAQLFYAHEADTVADERTR</sequence>
<dbReference type="PROSITE" id="PS51257">
    <property type="entry name" value="PROKAR_LIPOPROTEIN"/>
    <property type="match status" value="1"/>
</dbReference>
<dbReference type="EMBL" id="UOGK01000636">
    <property type="protein sequence ID" value="VAX42057.1"/>
    <property type="molecule type" value="Genomic_DNA"/>
</dbReference>
<proteinExistence type="predicted"/>
<accession>A0A3B1E8U2</accession>
<dbReference type="AlphaFoldDB" id="A0A3B1E8U2"/>
<evidence type="ECO:0000256" key="1">
    <source>
        <dbReference type="SAM" id="Phobius"/>
    </source>
</evidence>
<gene>
    <name evidence="2" type="ORF">MNBD_PLANCTO03-1262</name>
</gene>
<keyword evidence="1" id="KW-0472">Membrane</keyword>
<evidence type="ECO:0008006" key="3">
    <source>
        <dbReference type="Google" id="ProtNLM"/>
    </source>
</evidence>
<protein>
    <recommendedName>
        <fullName evidence="3">Lipoprotein</fullName>
    </recommendedName>
</protein>
<keyword evidence="1" id="KW-0812">Transmembrane</keyword>